<reference evidence="2 3" key="1">
    <citation type="submission" date="2016-11" db="EMBL/GenBank/DDBJ databases">
        <title>The macronuclear genome of Stentor coeruleus: a giant cell with tiny introns.</title>
        <authorList>
            <person name="Slabodnick M."/>
            <person name="Ruby J.G."/>
            <person name="Reiff S.B."/>
            <person name="Swart E.C."/>
            <person name="Gosai S."/>
            <person name="Prabakaran S."/>
            <person name="Witkowska E."/>
            <person name="Larue G.E."/>
            <person name="Fisher S."/>
            <person name="Freeman R.M."/>
            <person name="Gunawardena J."/>
            <person name="Chu W."/>
            <person name="Stover N.A."/>
            <person name="Gregory B.D."/>
            <person name="Nowacki M."/>
            <person name="Derisi J."/>
            <person name="Roy S.W."/>
            <person name="Marshall W.F."/>
            <person name="Sood P."/>
        </authorList>
    </citation>
    <scope>NUCLEOTIDE SEQUENCE [LARGE SCALE GENOMIC DNA]</scope>
    <source>
        <strain evidence="2">WM001</strain>
    </source>
</reference>
<name>A0A1R2D204_9CILI</name>
<dbReference type="EMBL" id="MPUH01000014">
    <property type="protein sequence ID" value="OMJ95297.1"/>
    <property type="molecule type" value="Genomic_DNA"/>
</dbReference>
<dbReference type="InterPro" id="IPR009060">
    <property type="entry name" value="UBA-like_sf"/>
</dbReference>
<keyword evidence="3" id="KW-1185">Reference proteome</keyword>
<sequence>MDTIRVRHKDYRKTVKWTDSLIEFKSLIFNVFGIMNPVIKYYANSDLLASVKTQTDFVNARNAIKKENSFFLIESQASADLNYFENIPLVQSINQNLEDKVSIVIDEISYFKPPSLEMLEEEVIEVVQAGDPNIKNFIKVEDKRQDRNFRENKEIGVKGKYYVEDEEVEEIVDYKENMKHVKGDSLFVKQEEINKLEENKDLHPKCKSIIYYPTNSIHNISNPCIQSSTFTIINKSIGSFNHSISKSQHLSNPQCANCNKFLIKIPYTQCQICINYQLCLPCTQIIHHPHLTKLKNPSYQHEELIEKIKSLGFTDNKEISDALIKSNNNYNNAVKILLTLD</sequence>
<dbReference type="Gene3D" id="1.10.8.10">
    <property type="entry name" value="DNA helicase RuvA subunit, C-terminal domain"/>
    <property type="match status" value="1"/>
</dbReference>
<evidence type="ECO:0000313" key="2">
    <source>
        <dbReference type="EMBL" id="OMJ95297.1"/>
    </source>
</evidence>
<proteinExistence type="predicted"/>
<evidence type="ECO:0000259" key="1">
    <source>
        <dbReference type="PROSITE" id="PS50030"/>
    </source>
</evidence>
<organism evidence="2 3">
    <name type="scientific">Stentor coeruleus</name>
    <dbReference type="NCBI Taxonomy" id="5963"/>
    <lineage>
        <taxon>Eukaryota</taxon>
        <taxon>Sar</taxon>
        <taxon>Alveolata</taxon>
        <taxon>Ciliophora</taxon>
        <taxon>Postciliodesmatophora</taxon>
        <taxon>Heterotrichea</taxon>
        <taxon>Heterotrichida</taxon>
        <taxon>Stentoridae</taxon>
        <taxon>Stentor</taxon>
    </lineage>
</organism>
<dbReference type="SUPFAM" id="SSF46934">
    <property type="entry name" value="UBA-like"/>
    <property type="match status" value="1"/>
</dbReference>
<dbReference type="InterPro" id="IPR015940">
    <property type="entry name" value="UBA"/>
</dbReference>
<feature type="domain" description="UBA" evidence="1">
    <location>
        <begin position="299"/>
        <end position="340"/>
    </location>
</feature>
<dbReference type="AlphaFoldDB" id="A0A1R2D204"/>
<protein>
    <recommendedName>
        <fullName evidence="1">UBA domain-containing protein</fullName>
    </recommendedName>
</protein>
<dbReference type="SUPFAM" id="SSF57850">
    <property type="entry name" value="RING/U-box"/>
    <property type="match status" value="1"/>
</dbReference>
<comment type="caution">
    <text evidence="2">The sequence shown here is derived from an EMBL/GenBank/DDBJ whole genome shotgun (WGS) entry which is preliminary data.</text>
</comment>
<dbReference type="PROSITE" id="PS50030">
    <property type="entry name" value="UBA"/>
    <property type="match status" value="1"/>
</dbReference>
<dbReference type="Proteomes" id="UP000187209">
    <property type="component" value="Unassembled WGS sequence"/>
</dbReference>
<evidence type="ECO:0000313" key="3">
    <source>
        <dbReference type="Proteomes" id="UP000187209"/>
    </source>
</evidence>
<accession>A0A1R2D204</accession>
<gene>
    <name evidence="2" type="ORF">SteCoe_1354</name>
</gene>